<dbReference type="Proteomes" id="UP000015105">
    <property type="component" value="Chromosome 4D"/>
</dbReference>
<keyword evidence="3" id="KW-1185">Reference proteome</keyword>
<dbReference type="Gramene" id="AET4Gv20410100.5">
    <property type="protein sequence ID" value="AET4Gv20410100.5"/>
    <property type="gene ID" value="AET4Gv20410100"/>
</dbReference>
<feature type="region of interest" description="Disordered" evidence="1">
    <location>
        <begin position="1"/>
        <end position="48"/>
    </location>
</feature>
<dbReference type="EnsemblPlants" id="AET4Gv20410100.5">
    <property type="protein sequence ID" value="AET4Gv20410100.5"/>
    <property type="gene ID" value="AET4Gv20410100"/>
</dbReference>
<feature type="compositionally biased region" description="Pro residues" evidence="1">
    <location>
        <begin position="18"/>
        <end position="29"/>
    </location>
</feature>
<proteinExistence type="predicted"/>
<reference evidence="2" key="5">
    <citation type="journal article" date="2021" name="G3 (Bethesda)">
        <title>Aegilops tauschii genome assembly Aet v5.0 features greater sequence contiguity and improved annotation.</title>
        <authorList>
            <person name="Wang L."/>
            <person name="Zhu T."/>
            <person name="Rodriguez J.C."/>
            <person name="Deal K.R."/>
            <person name="Dubcovsky J."/>
            <person name="McGuire P.E."/>
            <person name="Lux T."/>
            <person name="Spannagl M."/>
            <person name="Mayer K.F.X."/>
            <person name="Baldrich P."/>
            <person name="Meyers B.C."/>
            <person name="Huo N."/>
            <person name="Gu Y.Q."/>
            <person name="Zhou H."/>
            <person name="Devos K.M."/>
            <person name="Bennetzen J.L."/>
            <person name="Unver T."/>
            <person name="Budak H."/>
            <person name="Gulick P.J."/>
            <person name="Galiba G."/>
            <person name="Kalapos B."/>
            <person name="Nelson D.R."/>
            <person name="Li P."/>
            <person name="You F.M."/>
            <person name="Luo M.C."/>
            <person name="Dvorak J."/>
        </authorList>
    </citation>
    <scope>NUCLEOTIDE SEQUENCE [LARGE SCALE GENOMIC DNA]</scope>
    <source>
        <strain evidence="2">cv. AL8/78</strain>
    </source>
</reference>
<sequence length="80" mass="8984">MSPPWSSLEEEHRSSIPMSPPPSSPPSHPMSPLLSSPEEEHPPSERATPEVCISFSQISPTLWYVSAFPKLCQRCWILLQ</sequence>
<accession>A0A453I1U3</accession>
<evidence type="ECO:0000256" key="1">
    <source>
        <dbReference type="SAM" id="MobiDB-lite"/>
    </source>
</evidence>
<reference evidence="2" key="3">
    <citation type="journal article" date="2017" name="Nature">
        <title>Genome sequence of the progenitor of the wheat D genome Aegilops tauschii.</title>
        <authorList>
            <person name="Luo M.C."/>
            <person name="Gu Y.Q."/>
            <person name="Puiu D."/>
            <person name="Wang H."/>
            <person name="Twardziok S.O."/>
            <person name="Deal K.R."/>
            <person name="Huo N."/>
            <person name="Zhu T."/>
            <person name="Wang L."/>
            <person name="Wang Y."/>
            <person name="McGuire P.E."/>
            <person name="Liu S."/>
            <person name="Long H."/>
            <person name="Ramasamy R.K."/>
            <person name="Rodriguez J.C."/>
            <person name="Van S.L."/>
            <person name="Yuan L."/>
            <person name="Wang Z."/>
            <person name="Xia Z."/>
            <person name="Xiao L."/>
            <person name="Anderson O.D."/>
            <person name="Ouyang S."/>
            <person name="Liang Y."/>
            <person name="Zimin A.V."/>
            <person name="Pertea G."/>
            <person name="Qi P."/>
            <person name="Bennetzen J.L."/>
            <person name="Dai X."/>
            <person name="Dawson M.W."/>
            <person name="Muller H.G."/>
            <person name="Kugler K."/>
            <person name="Rivarola-Duarte L."/>
            <person name="Spannagl M."/>
            <person name="Mayer K.F.X."/>
            <person name="Lu F.H."/>
            <person name="Bevan M.W."/>
            <person name="Leroy P."/>
            <person name="Li P."/>
            <person name="You F.M."/>
            <person name="Sun Q."/>
            <person name="Liu Z."/>
            <person name="Lyons E."/>
            <person name="Wicker T."/>
            <person name="Salzberg S.L."/>
            <person name="Devos K.M."/>
            <person name="Dvorak J."/>
        </authorList>
    </citation>
    <scope>NUCLEOTIDE SEQUENCE [LARGE SCALE GENOMIC DNA]</scope>
    <source>
        <strain evidence="2">cv. AL8/78</strain>
    </source>
</reference>
<reference evidence="3" key="1">
    <citation type="journal article" date="2014" name="Science">
        <title>Ancient hybridizations among the ancestral genomes of bread wheat.</title>
        <authorList>
            <consortium name="International Wheat Genome Sequencing Consortium,"/>
            <person name="Marcussen T."/>
            <person name="Sandve S.R."/>
            <person name="Heier L."/>
            <person name="Spannagl M."/>
            <person name="Pfeifer M."/>
            <person name="Jakobsen K.S."/>
            <person name="Wulff B.B."/>
            <person name="Steuernagel B."/>
            <person name="Mayer K.F."/>
            <person name="Olsen O.A."/>
        </authorList>
    </citation>
    <scope>NUCLEOTIDE SEQUENCE [LARGE SCALE GENOMIC DNA]</scope>
    <source>
        <strain evidence="3">cv. AL8/78</strain>
    </source>
</reference>
<dbReference type="AlphaFoldDB" id="A0A453I1U3"/>
<protein>
    <submittedName>
        <fullName evidence="2">Uncharacterized protein</fullName>
    </submittedName>
</protein>
<name>A0A453I1U3_AEGTS</name>
<feature type="compositionally biased region" description="Basic and acidic residues" evidence="1">
    <location>
        <begin position="38"/>
        <end position="48"/>
    </location>
</feature>
<reference evidence="2" key="4">
    <citation type="submission" date="2019-03" db="UniProtKB">
        <authorList>
            <consortium name="EnsemblPlants"/>
        </authorList>
    </citation>
    <scope>IDENTIFICATION</scope>
</reference>
<organism evidence="2 3">
    <name type="scientific">Aegilops tauschii subsp. strangulata</name>
    <name type="common">Goatgrass</name>
    <dbReference type="NCBI Taxonomy" id="200361"/>
    <lineage>
        <taxon>Eukaryota</taxon>
        <taxon>Viridiplantae</taxon>
        <taxon>Streptophyta</taxon>
        <taxon>Embryophyta</taxon>
        <taxon>Tracheophyta</taxon>
        <taxon>Spermatophyta</taxon>
        <taxon>Magnoliopsida</taxon>
        <taxon>Liliopsida</taxon>
        <taxon>Poales</taxon>
        <taxon>Poaceae</taxon>
        <taxon>BOP clade</taxon>
        <taxon>Pooideae</taxon>
        <taxon>Triticodae</taxon>
        <taxon>Triticeae</taxon>
        <taxon>Triticinae</taxon>
        <taxon>Aegilops</taxon>
    </lineage>
</organism>
<reference evidence="3" key="2">
    <citation type="journal article" date="2017" name="Nat. Plants">
        <title>The Aegilops tauschii genome reveals multiple impacts of transposons.</title>
        <authorList>
            <person name="Zhao G."/>
            <person name="Zou C."/>
            <person name="Li K."/>
            <person name="Wang K."/>
            <person name="Li T."/>
            <person name="Gao L."/>
            <person name="Zhang X."/>
            <person name="Wang H."/>
            <person name="Yang Z."/>
            <person name="Liu X."/>
            <person name="Jiang W."/>
            <person name="Mao L."/>
            <person name="Kong X."/>
            <person name="Jiao Y."/>
            <person name="Jia J."/>
        </authorList>
    </citation>
    <scope>NUCLEOTIDE SEQUENCE [LARGE SCALE GENOMIC DNA]</scope>
    <source>
        <strain evidence="3">cv. AL8/78</strain>
    </source>
</reference>
<evidence type="ECO:0000313" key="2">
    <source>
        <dbReference type="EnsemblPlants" id="AET4Gv20410100.5"/>
    </source>
</evidence>
<evidence type="ECO:0000313" key="3">
    <source>
        <dbReference type="Proteomes" id="UP000015105"/>
    </source>
</evidence>